<dbReference type="Proteomes" id="UP001595556">
    <property type="component" value="Unassembled WGS sequence"/>
</dbReference>
<dbReference type="PROSITE" id="PS51257">
    <property type="entry name" value="PROKAR_LIPOPROTEIN"/>
    <property type="match status" value="1"/>
</dbReference>
<reference evidence="3" key="1">
    <citation type="journal article" date="2019" name="Int. J. Syst. Evol. Microbiol.">
        <title>The Global Catalogue of Microorganisms (GCM) 10K type strain sequencing project: providing services to taxonomists for standard genome sequencing and annotation.</title>
        <authorList>
            <consortium name="The Broad Institute Genomics Platform"/>
            <consortium name="The Broad Institute Genome Sequencing Center for Infectious Disease"/>
            <person name="Wu L."/>
            <person name="Ma J."/>
        </authorList>
    </citation>
    <scope>NUCLEOTIDE SEQUENCE [LARGE SCALE GENOMIC DNA]</scope>
    <source>
        <strain evidence="3">KCTC 52168</strain>
    </source>
</reference>
<gene>
    <name evidence="2" type="ORF">ACFOEN_04110</name>
</gene>
<proteinExistence type="predicted"/>
<keyword evidence="3" id="KW-1185">Reference proteome</keyword>
<evidence type="ECO:0000313" key="3">
    <source>
        <dbReference type="Proteomes" id="UP001595556"/>
    </source>
</evidence>
<name>A0ABV7GYT0_9BURK</name>
<evidence type="ECO:0000313" key="2">
    <source>
        <dbReference type="EMBL" id="MFC3146823.1"/>
    </source>
</evidence>
<accession>A0ABV7GYT0</accession>
<dbReference type="EMBL" id="JBHRTI010000003">
    <property type="protein sequence ID" value="MFC3146823.1"/>
    <property type="molecule type" value="Genomic_DNA"/>
</dbReference>
<protein>
    <recommendedName>
        <fullName evidence="4">Lipoprotein</fullName>
    </recommendedName>
</protein>
<organism evidence="2 3">
    <name type="scientific">Piscinibacterium candidicorallinum</name>
    <dbReference type="NCBI Taxonomy" id="1793872"/>
    <lineage>
        <taxon>Bacteria</taxon>
        <taxon>Pseudomonadati</taxon>
        <taxon>Pseudomonadota</taxon>
        <taxon>Betaproteobacteria</taxon>
        <taxon>Burkholderiales</taxon>
        <taxon>Piscinibacterium</taxon>
    </lineage>
</organism>
<sequence length="328" mass="33960">MTRPDIRSKVRKIATRSALLAAFAAVLTACGGGSDTVVLAPTDPASFSDQIALRATAASTAGGPMTMLIPGTTALDALAGVTSVGPFRTQNLNISSACTNTGGQLQYSAQDADNSGTFTQGDLVSLTFTNCGQSADGVSLVLNGSIDMTVAVTRPGADVVSTIGFSPRNLSALINGVAGTYAGQLGIENRFVGGNLNGAVVIAYVSPGLEVGFTGGRVDRISNVRWAYQESASAVSLSPAQTITLQSNGATTTFSASTIRQLVFRRSSTPALDGVLIDGRIDYLTARDYMRSVTSADNQLQISIDFADNGTFDRILNISAPQLLNSWN</sequence>
<evidence type="ECO:0008006" key="4">
    <source>
        <dbReference type="Google" id="ProtNLM"/>
    </source>
</evidence>
<evidence type="ECO:0000256" key="1">
    <source>
        <dbReference type="SAM" id="SignalP"/>
    </source>
</evidence>
<feature type="signal peptide" evidence="1">
    <location>
        <begin position="1"/>
        <end position="29"/>
    </location>
</feature>
<dbReference type="RefSeq" id="WP_377301340.1">
    <property type="nucleotide sequence ID" value="NZ_CP180191.1"/>
</dbReference>
<feature type="chain" id="PRO_5045258589" description="Lipoprotein" evidence="1">
    <location>
        <begin position="30"/>
        <end position="328"/>
    </location>
</feature>
<comment type="caution">
    <text evidence="2">The sequence shown here is derived from an EMBL/GenBank/DDBJ whole genome shotgun (WGS) entry which is preliminary data.</text>
</comment>
<keyword evidence="1" id="KW-0732">Signal</keyword>